<reference evidence="2 3" key="1">
    <citation type="submission" date="2016-10" db="EMBL/GenBank/DDBJ databases">
        <authorList>
            <person name="de Groot N.N."/>
        </authorList>
    </citation>
    <scope>NUCLEOTIDE SEQUENCE [LARGE SCALE GENOMIC DNA]</scope>
    <source>
        <strain evidence="2 3">CGMCC 1.6114</strain>
    </source>
</reference>
<evidence type="ECO:0000313" key="2">
    <source>
        <dbReference type="EMBL" id="SFS65790.1"/>
    </source>
</evidence>
<dbReference type="PROSITE" id="PS51257">
    <property type="entry name" value="PROKAR_LIPOPROTEIN"/>
    <property type="match status" value="1"/>
</dbReference>
<proteinExistence type="predicted"/>
<dbReference type="Proteomes" id="UP000183209">
    <property type="component" value="Unassembled WGS sequence"/>
</dbReference>
<dbReference type="RefSeq" id="WP_139226624.1">
    <property type="nucleotide sequence ID" value="NZ_FPAG01000003.1"/>
</dbReference>
<keyword evidence="1" id="KW-1133">Transmembrane helix</keyword>
<accession>A0A1I6RMG0</accession>
<protein>
    <submittedName>
        <fullName evidence="2">Uncharacterized protein</fullName>
    </submittedName>
</protein>
<keyword evidence="1" id="KW-0472">Membrane</keyword>
<feature type="transmembrane region" description="Helical" evidence="1">
    <location>
        <begin position="12"/>
        <end position="30"/>
    </location>
</feature>
<keyword evidence="1" id="KW-0812">Transmembrane</keyword>
<evidence type="ECO:0000256" key="1">
    <source>
        <dbReference type="SAM" id="Phobius"/>
    </source>
</evidence>
<sequence>MQRRNKKVGKINNCLWYLLTLLMMFILVVGCIEKNNKNHSSTEVTYYYQITNHEDEVLNYRIRSYKFIHDSIFVNTTILDSLKIESEKYQRKYVKEGNNLYVIYGKGKNLRKELFLSTHNNDSCVVYINSFNHKIRNCLSILSKDSEGCCSFRIVSENLEIDGGISEIFLDSNYSLVRRTDITGLAVFKEEIRIDSLILEK</sequence>
<dbReference type="EMBL" id="FPAG01000003">
    <property type="protein sequence ID" value="SFS65790.1"/>
    <property type="molecule type" value="Genomic_DNA"/>
</dbReference>
<gene>
    <name evidence="2" type="ORF">SAMN04487906_1165</name>
</gene>
<name>A0A1I6RMG0_9FLAO</name>
<evidence type="ECO:0000313" key="3">
    <source>
        <dbReference type="Proteomes" id="UP000183209"/>
    </source>
</evidence>
<dbReference type="AlphaFoldDB" id="A0A1I6RMG0"/>
<organism evidence="2 3">
    <name type="scientific">Zhouia amylolytica</name>
    <dbReference type="NCBI Taxonomy" id="376730"/>
    <lineage>
        <taxon>Bacteria</taxon>
        <taxon>Pseudomonadati</taxon>
        <taxon>Bacteroidota</taxon>
        <taxon>Flavobacteriia</taxon>
        <taxon>Flavobacteriales</taxon>
        <taxon>Flavobacteriaceae</taxon>
        <taxon>Zhouia</taxon>
    </lineage>
</organism>